<proteinExistence type="predicted"/>
<gene>
    <name evidence="1" type="ORF">DPMN_176185</name>
</gene>
<dbReference type="EMBL" id="JAIWYP010000009">
    <property type="protein sequence ID" value="KAH3774792.1"/>
    <property type="molecule type" value="Genomic_DNA"/>
</dbReference>
<reference evidence="1" key="2">
    <citation type="submission" date="2020-11" db="EMBL/GenBank/DDBJ databases">
        <authorList>
            <person name="McCartney M.A."/>
            <person name="Auch B."/>
            <person name="Kono T."/>
            <person name="Mallez S."/>
            <person name="Becker A."/>
            <person name="Gohl D.M."/>
            <person name="Silverstein K.A.T."/>
            <person name="Koren S."/>
            <person name="Bechman K.B."/>
            <person name="Herman A."/>
            <person name="Abrahante J.E."/>
            <person name="Garbe J."/>
        </authorList>
    </citation>
    <scope>NUCLEOTIDE SEQUENCE</scope>
    <source>
        <strain evidence="1">Duluth1</strain>
        <tissue evidence="1">Whole animal</tissue>
    </source>
</reference>
<dbReference type="Proteomes" id="UP000828390">
    <property type="component" value="Unassembled WGS sequence"/>
</dbReference>
<comment type="caution">
    <text evidence="1">The sequence shown here is derived from an EMBL/GenBank/DDBJ whole genome shotgun (WGS) entry which is preliminary data.</text>
</comment>
<dbReference type="AlphaFoldDB" id="A0A9D4E6G7"/>
<protein>
    <submittedName>
        <fullName evidence="1">Uncharacterized protein</fullName>
    </submittedName>
</protein>
<keyword evidence="2" id="KW-1185">Reference proteome</keyword>
<organism evidence="1 2">
    <name type="scientific">Dreissena polymorpha</name>
    <name type="common">Zebra mussel</name>
    <name type="synonym">Mytilus polymorpha</name>
    <dbReference type="NCBI Taxonomy" id="45954"/>
    <lineage>
        <taxon>Eukaryota</taxon>
        <taxon>Metazoa</taxon>
        <taxon>Spiralia</taxon>
        <taxon>Lophotrochozoa</taxon>
        <taxon>Mollusca</taxon>
        <taxon>Bivalvia</taxon>
        <taxon>Autobranchia</taxon>
        <taxon>Heteroconchia</taxon>
        <taxon>Euheterodonta</taxon>
        <taxon>Imparidentia</taxon>
        <taxon>Neoheterodontei</taxon>
        <taxon>Myida</taxon>
        <taxon>Dreissenoidea</taxon>
        <taxon>Dreissenidae</taxon>
        <taxon>Dreissena</taxon>
    </lineage>
</organism>
<reference evidence="1" key="1">
    <citation type="journal article" date="2019" name="bioRxiv">
        <title>The Genome of the Zebra Mussel, Dreissena polymorpha: A Resource for Invasive Species Research.</title>
        <authorList>
            <person name="McCartney M.A."/>
            <person name="Auch B."/>
            <person name="Kono T."/>
            <person name="Mallez S."/>
            <person name="Zhang Y."/>
            <person name="Obille A."/>
            <person name="Becker A."/>
            <person name="Abrahante J.E."/>
            <person name="Garbe J."/>
            <person name="Badalamenti J.P."/>
            <person name="Herman A."/>
            <person name="Mangelson H."/>
            <person name="Liachko I."/>
            <person name="Sullivan S."/>
            <person name="Sone E.D."/>
            <person name="Koren S."/>
            <person name="Silverstein K.A.T."/>
            <person name="Beckman K.B."/>
            <person name="Gohl D.M."/>
        </authorList>
    </citation>
    <scope>NUCLEOTIDE SEQUENCE</scope>
    <source>
        <strain evidence="1">Duluth1</strain>
        <tissue evidence="1">Whole animal</tissue>
    </source>
</reference>
<accession>A0A9D4E6G7</accession>
<name>A0A9D4E6G7_DREPO</name>
<evidence type="ECO:0000313" key="2">
    <source>
        <dbReference type="Proteomes" id="UP000828390"/>
    </source>
</evidence>
<sequence>MREARRSDPFQVPLRNPVQRTAEVRIRITKATAVMARLSRLCTNGSISFPTKDWIYVVFILLYDCEDCASFTLPYNAGYRQLKTNVSVV</sequence>
<evidence type="ECO:0000313" key="1">
    <source>
        <dbReference type="EMBL" id="KAH3774792.1"/>
    </source>
</evidence>